<sequence length="56" mass="6469">MKAIHSIYGEKKALAFLYKLAGETQKLEQLIQQVIALIGKFRAWQKEHKVTTQNPE</sequence>
<keyword evidence="2" id="KW-1185">Reference proteome</keyword>
<dbReference type="AlphaFoldDB" id="A0A379MQE2"/>
<dbReference type="Proteomes" id="UP000255233">
    <property type="component" value="Unassembled WGS sequence"/>
</dbReference>
<dbReference type="EMBL" id="UGVL01000001">
    <property type="protein sequence ID" value="SUE33861.1"/>
    <property type="molecule type" value="Genomic_DNA"/>
</dbReference>
<accession>A0A379MQE2</accession>
<dbReference type="InterPro" id="IPR045788">
    <property type="entry name" value="MobC_2"/>
</dbReference>
<gene>
    <name evidence="1" type="ORF">NCTC11190_01075</name>
</gene>
<reference evidence="1 2" key="1">
    <citation type="submission" date="2018-06" db="EMBL/GenBank/DDBJ databases">
        <authorList>
            <consortium name="Pathogen Informatics"/>
            <person name="Doyle S."/>
        </authorList>
    </citation>
    <scope>NUCLEOTIDE SEQUENCE [LARGE SCALE GENOMIC DNA]</scope>
    <source>
        <strain evidence="1 2">NCTC11190</strain>
    </source>
</reference>
<organism evidence="1 2">
    <name type="scientific">Rikenella microfusus</name>
    <dbReference type="NCBI Taxonomy" id="28139"/>
    <lineage>
        <taxon>Bacteria</taxon>
        <taxon>Pseudomonadati</taxon>
        <taxon>Bacteroidota</taxon>
        <taxon>Bacteroidia</taxon>
        <taxon>Bacteroidales</taxon>
        <taxon>Rikenellaceae</taxon>
        <taxon>Rikenella</taxon>
    </lineage>
</organism>
<name>A0A379MQE2_9BACT</name>
<protein>
    <submittedName>
        <fullName evidence="1">Uncharacterized protein</fullName>
    </submittedName>
</protein>
<proteinExistence type="predicted"/>
<evidence type="ECO:0000313" key="2">
    <source>
        <dbReference type="Proteomes" id="UP000255233"/>
    </source>
</evidence>
<dbReference type="Pfam" id="PF19514">
    <property type="entry name" value="MobC_2"/>
    <property type="match status" value="1"/>
</dbReference>
<evidence type="ECO:0000313" key="1">
    <source>
        <dbReference type="EMBL" id="SUE33861.1"/>
    </source>
</evidence>
<dbReference type="STRING" id="880526.GCA_000427365_00372"/>